<evidence type="ECO:0000256" key="1">
    <source>
        <dbReference type="ARBA" id="ARBA00022801"/>
    </source>
</evidence>
<comment type="caution">
    <text evidence="4">The sequence shown here is derived from an EMBL/GenBank/DDBJ whole genome shotgun (WGS) entry which is preliminary data.</text>
</comment>
<dbReference type="Gene3D" id="3.40.50.1820">
    <property type="entry name" value="alpha/beta hydrolase"/>
    <property type="match status" value="1"/>
</dbReference>
<sequence length="658" mass="73552">MSKRTSKFADCLELQRFTGADYLESKSLIAYAVEGAVKLRNLADGTEKTITAGGGGEGSPAFSPDGKLLLFISSTAAGRQIHICDLETEAVRRVTSMKTPVMEPIWSPDGSRILFASPSAGSSPQRKYEDEAIVIEDFGYKFDGIGFYTPDSHMHLYMTEIETGKTTQLTDGDFDYMHHNWSADGSFVICGSSRFRDKEQLLGMDLLRIEAKEPAQVGKISRLTQDLWLVSYPNPVRPVATPDGKYIIAGCLEMPNDIQLSDEITYPDVYLYKIATDGSGYQCIFEPSEDCLQCVQFPYNAFCGWGFDKLQVSEDGKEAFFHAGWQGQCRLYGVPVDGGAARVIQSGKKVVHGISSIQNGKALIAVCEETVPERYQILELATGVCTETGIQSAQELLDAVNYSQPEEFFVDTLDGDSRVHGWVMPPQNLDASKKYPAILYVHGGPHPFYTYGFTIEHQCFAGAGYAVIYCNPRGSSSYGMNHGDIKKAYDNRAYEDCLQIVDEACKRFSWIDPERIGVTGGSYGGYMVNYMATHSKRFKAYVTQRSISNHMISYASSDMQGCSKDYDSFEEFMVNQLKESPVAYAERIDRPLLILHGTDDLRTPVEGAHQLFVAVKDLHPDLPVKMVLYPHVAHEQPSHPKQQQHYYDEMLQWFEKYL</sequence>
<dbReference type="InterPro" id="IPR011659">
    <property type="entry name" value="WD40"/>
</dbReference>
<keyword evidence="2" id="KW-0645">Protease</keyword>
<dbReference type="InterPro" id="IPR001375">
    <property type="entry name" value="Peptidase_S9_cat"/>
</dbReference>
<keyword evidence="2" id="KW-0720">Serine protease</keyword>
<dbReference type="Gene3D" id="2.120.10.30">
    <property type="entry name" value="TolB, C-terminal domain"/>
    <property type="match status" value="2"/>
</dbReference>
<name>A0A845QIG2_9FIRM</name>
<evidence type="ECO:0000313" key="5">
    <source>
        <dbReference type="Proteomes" id="UP000446866"/>
    </source>
</evidence>
<feature type="domain" description="Peptidase S9 prolyl oligopeptidase catalytic" evidence="3">
    <location>
        <begin position="453"/>
        <end position="658"/>
    </location>
</feature>
<dbReference type="Pfam" id="PF07676">
    <property type="entry name" value="PD40"/>
    <property type="match status" value="2"/>
</dbReference>
<organism evidence="4 5">
    <name type="scientific">Anaerotruncus colihominis</name>
    <dbReference type="NCBI Taxonomy" id="169435"/>
    <lineage>
        <taxon>Bacteria</taxon>
        <taxon>Bacillati</taxon>
        <taxon>Bacillota</taxon>
        <taxon>Clostridia</taxon>
        <taxon>Eubacteriales</taxon>
        <taxon>Oscillospiraceae</taxon>
        <taxon>Anaerotruncus</taxon>
    </lineage>
</organism>
<dbReference type="GO" id="GO:0004252">
    <property type="term" value="F:serine-type endopeptidase activity"/>
    <property type="evidence" value="ECO:0007669"/>
    <property type="project" value="TreeGrafter"/>
</dbReference>
<protein>
    <submittedName>
        <fullName evidence="4">S9 family peptidase</fullName>
    </submittedName>
</protein>
<dbReference type="PANTHER" id="PTHR42776">
    <property type="entry name" value="SERINE PEPTIDASE S9 FAMILY MEMBER"/>
    <property type="match status" value="1"/>
</dbReference>
<dbReference type="AlphaFoldDB" id="A0A845QIG2"/>
<dbReference type="Pfam" id="PF00326">
    <property type="entry name" value="Peptidase_S9"/>
    <property type="match status" value="1"/>
</dbReference>
<evidence type="ECO:0000313" key="4">
    <source>
        <dbReference type="EMBL" id="NBH60477.1"/>
    </source>
</evidence>
<dbReference type="GO" id="GO:0006508">
    <property type="term" value="P:proteolysis"/>
    <property type="evidence" value="ECO:0007669"/>
    <property type="project" value="InterPro"/>
</dbReference>
<dbReference type="EMBL" id="QXWK01000002">
    <property type="protein sequence ID" value="NBH60477.1"/>
    <property type="molecule type" value="Genomic_DNA"/>
</dbReference>
<accession>A0A845QIG2</accession>
<dbReference type="SUPFAM" id="SSF53474">
    <property type="entry name" value="alpha/beta-Hydrolases"/>
    <property type="match status" value="1"/>
</dbReference>
<dbReference type="PANTHER" id="PTHR42776:SF27">
    <property type="entry name" value="DIPEPTIDYL PEPTIDASE FAMILY MEMBER 6"/>
    <property type="match status" value="1"/>
</dbReference>
<proteinExistence type="predicted"/>
<evidence type="ECO:0000256" key="2">
    <source>
        <dbReference type="ARBA" id="ARBA00022825"/>
    </source>
</evidence>
<gene>
    <name evidence="4" type="ORF">D0435_02155</name>
</gene>
<evidence type="ECO:0000259" key="3">
    <source>
        <dbReference type="Pfam" id="PF00326"/>
    </source>
</evidence>
<dbReference type="Proteomes" id="UP000446866">
    <property type="component" value="Unassembled WGS sequence"/>
</dbReference>
<dbReference type="InterPro" id="IPR029058">
    <property type="entry name" value="AB_hydrolase_fold"/>
</dbReference>
<dbReference type="RefSeq" id="WP_160200778.1">
    <property type="nucleotide sequence ID" value="NZ_QXWK01000002.1"/>
</dbReference>
<dbReference type="SUPFAM" id="SSF82171">
    <property type="entry name" value="DPP6 N-terminal domain-like"/>
    <property type="match status" value="1"/>
</dbReference>
<dbReference type="InterPro" id="IPR011042">
    <property type="entry name" value="6-blade_b-propeller_TolB-like"/>
</dbReference>
<reference evidence="4 5" key="1">
    <citation type="submission" date="2018-08" db="EMBL/GenBank/DDBJ databases">
        <title>Murine metabolic-syndrome-specific gut microbial biobank.</title>
        <authorList>
            <person name="Liu C."/>
        </authorList>
    </citation>
    <scope>NUCLEOTIDE SEQUENCE [LARGE SCALE GENOMIC DNA]</scope>
    <source>
        <strain evidence="4 5">28</strain>
    </source>
</reference>
<keyword evidence="1" id="KW-0378">Hydrolase</keyword>
<keyword evidence="5" id="KW-1185">Reference proteome</keyword>